<protein>
    <submittedName>
        <fullName evidence="1">Uncharacterized protein</fullName>
    </submittedName>
</protein>
<dbReference type="Proteomes" id="UP000499080">
    <property type="component" value="Unassembled WGS sequence"/>
</dbReference>
<comment type="caution">
    <text evidence="1">The sequence shown here is derived from an EMBL/GenBank/DDBJ whole genome shotgun (WGS) entry which is preliminary data.</text>
</comment>
<sequence length="130" mass="14707">MLCYQSCSDDACLMLICPLYLKHLMLSVELMRNKAISSFRAPESPLPEFASGCMWPFDTYCFGATPEDNRSDRRALIAAEKRSRVTPTPSATEKRITPRCSALVPNMTHMWMKCEPVACRRKLLVDGQSI</sequence>
<accession>A0A4Y2TWM2</accession>
<keyword evidence="2" id="KW-1185">Reference proteome</keyword>
<organism evidence="1 2">
    <name type="scientific">Araneus ventricosus</name>
    <name type="common">Orbweaver spider</name>
    <name type="synonym">Epeira ventricosa</name>
    <dbReference type="NCBI Taxonomy" id="182803"/>
    <lineage>
        <taxon>Eukaryota</taxon>
        <taxon>Metazoa</taxon>
        <taxon>Ecdysozoa</taxon>
        <taxon>Arthropoda</taxon>
        <taxon>Chelicerata</taxon>
        <taxon>Arachnida</taxon>
        <taxon>Araneae</taxon>
        <taxon>Araneomorphae</taxon>
        <taxon>Entelegynae</taxon>
        <taxon>Araneoidea</taxon>
        <taxon>Araneidae</taxon>
        <taxon>Araneus</taxon>
    </lineage>
</organism>
<evidence type="ECO:0000313" key="2">
    <source>
        <dbReference type="Proteomes" id="UP000499080"/>
    </source>
</evidence>
<gene>
    <name evidence="1" type="ORF">AVEN_109527_1</name>
</gene>
<dbReference type="EMBL" id="BGPR01031196">
    <property type="protein sequence ID" value="GBO04104.1"/>
    <property type="molecule type" value="Genomic_DNA"/>
</dbReference>
<dbReference type="AlphaFoldDB" id="A0A4Y2TWM2"/>
<proteinExistence type="predicted"/>
<evidence type="ECO:0000313" key="1">
    <source>
        <dbReference type="EMBL" id="GBO04104.1"/>
    </source>
</evidence>
<reference evidence="1 2" key="1">
    <citation type="journal article" date="2019" name="Sci. Rep.">
        <title>Orb-weaving spider Araneus ventricosus genome elucidates the spidroin gene catalogue.</title>
        <authorList>
            <person name="Kono N."/>
            <person name="Nakamura H."/>
            <person name="Ohtoshi R."/>
            <person name="Moran D.A.P."/>
            <person name="Shinohara A."/>
            <person name="Yoshida Y."/>
            <person name="Fujiwara M."/>
            <person name="Mori M."/>
            <person name="Tomita M."/>
            <person name="Arakawa K."/>
        </authorList>
    </citation>
    <scope>NUCLEOTIDE SEQUENCE [LARGE SCALE GENOMIC DNA]</scope>
</reference>
<name>A0A4Y2TWM2_ARAVE</name>